<evidence type="ECO:0000313" key="1">
    <source>
        <dbReference type="EMBL" id="CAI9929283.1"/>
    </source>
</evidence>
<name>A0AA86P1B6_9EUKA</name>
<organism evidence="1">
    <name type="scientific">Hexamita inflata</name>
    <dbReference type="NCBI Taxonomy" id="28002"/>
    <lineage>
        <taxon>Eukaryota</taxon>
        <taxon>Metamonada</taxon>
        <taxon>Diplomonadida</taxon>
        <taxon>Hexamitidae</taxon>
        <taxon>Hexamitinae</taxon>
        <taxon>Hexamita</taxon>
    </lineage>
</organism>
<evidence type="ECO:0000313" key="2">
    <source>
        <dbReference type="EMBL" id="CAL6085058.1"/>
    </source>
</evidence>
<keyword evidence="3" id="KW-1185">Reference proteome</keyword>
<dbReference type="EMBL" id="CAXDID020000383">
    <property type="protein sequence ID" value="CAL6085058.1"/>
    <property type="molecule type" value="Genomic_DNA"/>
</dbReference>
<protein>
    <submittedName>
        <fullName evidence="2">Hypothetical_protein</fullName>
    </submittedName>
</protein>
<dbReference type="AlphaFoldDB" id="A0AA86P1B6"/>
<gene>
    <name evidence="1" type="ORF">HINF_LOCUS16928</name>
    <name evidence="2" type="ORF">HINF_LOCUS62502</name>
</gene>
<sequence length="549" mass="61428">MFIFAQATKSSDIQLEMQQVSKFAVFGFNTQKQDILDSDIFVTINYSILTGALICMQCDIDIQMSQLQFVAHGVQISALILQSLNTVQISKVNISFRFTSNFSSGLINHINQSLTTFTISESILTGFNNYSSVSNGYICSKLSVDIQIEIDVFQVCIDNMQRFGVSSFIVAVSGSEQLICSDVCSKNNYVTYGLCSPIPDFSTLLLNSTVICEFPFVFNSFSNICECSFGYFLNITYCVNVIQQFSTVQRNATNLEIRLKNEIQKTEIEVKTAFIGLEQLILSNVSALTQNIDNNDKVINQNIISANETIHKNINESRAEITNKFSTLTEFIENKHILTQNQQTNVQNVLKNQLDAQNTLITDNQFYIKNNFTVQKDQISNLKISIDTRFSTIDSSIWNAISKLNDMKTQLQSSQTSIETKIGGVSSLITSTVATQTVLNDIITQITDVQNYMATQTYLKTIYESLSNALNGISMCKIPGSVNQGGICRCVYDGGLDNSQILNQVFCEEWNSCCVLTENEESMGWYQYYCYGIGQVIRGTKCTGSRAYI</sequence>
<reference evidence="1" key="1">
    <citation type="submission" date="2023-06" db="EMBL/GenBank/DDBJ databases">
        <authorList>
            <person name="Kurt Z."/>
        </authorList>
    </citation>
    <scope>NUCLEOTIDE SEQUENCE</scope>
</reference>
<evidence type="ECO:0000313" key="3">
    <source>
        <dbReference type="Proteomes" id="UP001642409"/>
    </source>
</evidence>
<reference evidence="2 3" key="2">
    <citation type="submission" date="2024-07" db="EMBL/GenBank/DDBJ databases">
        <authorList>
            <person name="Akdeniz Z."/>
        </authorList>
    </citation>
    <scope>NUCLEOTIDE SEQUENCE [LARGE SCALE GENOMIC DNA]</scope>
</reference>
<dbReference type="Proteomes" id="UP001642409">
    <property type="component" value="Unassembled WGS sequence"/>
</dbReference>
<proteinExistence type="predicted"/>
<dbReference type="EMBL" id="CATOUU010000429">
    <property type="protein sequence ID" value="CAI9929283.1"/>
    <property type="molecule type" value="Genomic_DNA"/>
</dbReference>
<accession>A0AA86P1B6</accession>
<comment type="caution">
    <text evidence="1">The sequence shown here is derived from an EMBL/GenBank/DDBJ whole genome shotgun (WGS) entry which is preliminary data.</text>
</comment>